<comment type="caution">
    <text evidence="7">The sequence shown here is derived from an EMBL/GenBank/DDBJ whole genome shotgun (WGS) entry which is preliminary data.</text>
</comment>
<dbReference type="EMBL" id="RSFA01000121">
    <property type="protein sequence ID" value="RSD29650.1"/>
    <property type="molecule type" value="Genomic_DNA"/>
</dbReference>
<evidence type="ECO:0000313" key="7">
    <source>
        <dbReference type="EMBL" id="RSD29650.1"/>
    </source>
</evidence>
<dbReference type="Proteomes" id="UP000269041">
    <property type="component" value="Unassembled WGS sequence"/>
</dbReference>
<dbReference type="PANTHER" id="PTHR30250">
    <property type="entry name" value="PST FAMILY PREDICTED COLANIC ACID TRANSPORTER"/>
    <property type="match status" value="1"/>
</dbReference>
<evidence type="ECO:0000256" key="4">
    <source>
        <dbReference type="ARBA" id="ARBA00022989"/>
    </source>
</evidence>
<sequence length="414" mass="46959">MMSLNHICYLFFSIGGACLSFFKLGYLASLLEPIEFGKYSLVIISYIYIGYIGSMGSNEYMLKVGSAAQNDSQRISVRNISLSYSILGVIILSSILLMSSYIIGDVDLTNLIISMVILACCAQPYNIFESFYRSSQKIISFSSMLFFKSLLVLFFLYIFVEDYGFYGAIISEASSLLAISIVCFIINRAELKSSRVFEGIKCKIKVVITEGFPFCMATMLRNLSVSFERYIVSILFGMSSLGLYSFLMILYQGSVLGSGILMNALGPRLINISHQEEGKRHFMNMVIMLFVSVIIASIVIYPLFYFIAPIIIESYFWSYYSSSTLSMLTDVYVLCVVSFLLFISDWVLLSLSKEKLARNLTFLSLIFIAFAFLYGVYKELELSTFIEITVIIRFLMLAITSNFLYKYFLGESYR</sequence>
<keyword evidence="4 6" id="KW-1133">Transmembrane helix</keyword>
<comment type="subcellular location">
    <subcellularLocation>
        <location evidence="1">Cell membrane</location>
        <topology evidence="1">Multi-pass membrane protein</topology>
    </subcellularLocation>
</comment>
<feature type="transmembrane region" description="Helical" evidence="6">
    <location>
        <begin position="82"/>
        <end position="102"/>
    </location>
</feature>
<keyword evidence="2" id="KW-1003">Cell membrane</keyword>
<reference evidence="7 8" key="1">
    <citation type="submission" date="2018-12" db="EMBL/GenBank/DDBJ databases">
        <title>Genomic taxonomy of the Vibrionaceae family.</title>
        <authorList>
            <person name="Gomez-Gil B."/>
            <person name="Enciso-Ibarra K."/>
        </authorList>
    </citation>
    <scope>NUCLEOTIDE SEQUENCE [LARGE SCALE GENOMIC DNA]</scope>
    <source>
        <strain evidence="7 8">CAIM 594</strain>
    </source>
</reference>
<dbReference type="InterPro" id="IPR050833">
    <property type="entry name" value="Poly_Biosynth_Transport"/>
</dbReference>
<feature type="transmembrane region" description="Helical" evidence="6">
    <location>
        <begin position="138"/>
        <end position="159"/>
    </location>
</feature>
<feature type="transmembrane region" description="Helical" evidence="6">
    <location>
        <begin position="383"/>
        <end position="405"/>
    </location>
</feature>
<dbReference type="InterPro" id="IPR002797">
    <property type="entry name" value="Polysacc_synth"/>
</dbReference>
<organism evidence="7 8">
    <name type="scientific">Vibrio pectenicida</name>
    <dbReference type="NCBI Taxonomy" id="62763"/>
    <lineage>
        <taxon>Bacteria</taxon>
        <taxon>Pseudomonadati</taxon>
        <taxon>Pseudomonadota</taxon>
        <taxon>Gammaproteobacteria</taxon>
        <taxon>Vibrionales</taxon>
        <taxon>Vibrionaceae</taxon>
        <taxon>Vibrio</taxon>
    </lineage>
</organism>
<proteinExistence type="predicted"/>
<dbReference type="AlphaFoldDB" id="A0A3R9FJS6"/>
<evidence type="ECO:0000256" key="6">
    <source>
        <dbReference type="SAM" id="Phobius"/>
    </source>
</evidence>
<feature type="transmembrane region" description="Helical" evidence="6">
    <location>
        <begin position="360"/>
        <end position="377"/>
    </location>
</feature>
<dbReference type="GO" id="GO:0005886">
    <property type="term" value="C:plasma membrane"/>
    <property type="evidence" value="ECO:0007669"/>
    <property type="project" value="UniProtKB-SubCell"/>
</dbReference>
<keyword evidence="5 6" id="KW-0472">Membrane</keyword>
<dbReference type="PANTHER" id="PTHR30250:SF11">
    <property type="entry name" value="O-ANTIGEN TRANSPORTER-RELATED"/>
    <property type="match status" value="1"/>
</dbReference>
<accession>A0A3R9FJS6</accession>
<dbReference type="RefSeq" id="WP_125323118.1">
    <property type="nucleotide sequence ID" value="NZ_AP024889.1"/>
</dbReference>
<feature type="transmembrane region" description="Helical" evidence="6">
    <location>
        <begin position="331"/>
        <end position="348"/>
    </location>
</feature>
<name>A0A3R9FJS6_9VIBR</name>
<keyword evidence="8" id="KW-1185">Reference proteome</keyword>
<evidence type="ECO:0008006" key="9">
    <source>
        <dbReference type="Google" id="ProtNLM"/>
    </source>
</evidence>
<feature type="transmembrane region" description="Helical" evidence="6">
    <location>
        <begin position="7"/>
        <end position="27"/>
    </location>
</feature>
<evidence type="ECO:0000256" key="3">
    <source>
        <dbReference type="ARBA" id="ARBA00022692"/>
    </source>
</evidence>
<gene>
    <name evidence="7" type="ORF">EJA03_17975</name>
</gene>
<evidence type="ECO:0000256" key="5">
    <source>
        <dbReference type="ARBA" id="ARBA00023136"/>
    </source>
</evidence>
<keyword evidence="3 6" id="KW-0812">Transmembrane</keyword>
<feature type="transmembrane region" description="Helical" evidence="6">
    <location>
        <begin position="39"/>
        <end position="61"/>
    </location>
</feature>
<feature type="transmembrane region" description="Helical" evidence="6">
    <location>
        <begin position="286"/>
        <end position="311"/>
    </location>
</feature>
<evidence type="ECO:0000313" key="8">
    <source>
        <dbReference type="Proteomes" id="UP000269041"/>
    </source>
</evidence>
<protein>
    <recommendedName>
        <fullName evidence="9">Polysaccharide biosynthesis protein</fullName>
    </recommendedName>
</protein>
<feature type="transmembrane region" description="Helical" evidence="6">
    <location>
        <begin position="108"/>
        <end position="126"/>
    </location>
</feature>
<dbReference type="Pfam" id="PF01943">
    <property type="entry name" value="Polysacc_synt"/>
    <property type="match status" value="1"/>
</dbReference>
<evidence type="ECO:0000256" key="2">
    <source>
        <dbReference type="ARBA" id="ARBA00022475"/>
    </source>
</evidence>
<evidence type="ECO:0000256" key="1">
    <source>
        <dbReference type="ARBA" id="ARBA00004651"/>
    </source>
</evidence>
<feature type="transmembrane region" description="Helical" evidence="6">
    <location>
        <begin position="165"/>
        <end position="186"/>
    </location>
</feature>